<dbReference type="RefSeq" id="WP_087302349.1">
    <property type="nucleotide sequence ID" value="NZ_NFKP01000021.1"/>
</dbReference>
<reference evidence="5" key="1">
    <citation type="submission" date="2017-04" db="EMBL/GenBank/DDBJ databases">
        <title>Function of individual gut microbiota members based on whole genome sequencing of pure cultures obtained from chicken caecum.</title>
        <authorList>
            <person name="Medvecky M."/>
            <person name="Cejkova D."/>
            <person name="Polansky O."/>
            <person name="Karasova D."/>
            <person name="Kubasova T."/>
            <person name="Cizek A."/>
            <person name="Rychlik I."/>
        </authorList>
    </citation>
    <scope>NUCLEOTIDE SEQUENCE [LARGE SCALE GENOMIC DNA]</scope>
    <source>
        <strain evidence="5">An175</strain>
    </source>
</reference>
<organism evidence="4 5">
    <name type="scientific">Anaerotruncus colihominis</name>
    <dbReference type="NCBI Taxonomy" id="169435"/>
    <lineage>
        <taxon>Bacteria</taxon>
        <taxon>Bacillati</taxon>
        <taxon>Bacillota</taxon>
        <taxon>Clostridia</taxon>
        <taxon>Eubacteriales</taxon>
        <taxon>Oscillospiraceae</taxon>
        <taxon>Anaerotruncus</taxon>
    </lineage>
</organism>
<dbReference type="PANTHER" id="PTHR10587:SF78">
    <property type="entry name" value="PEPTIDOGLYCAN-N-ACETYLMURAMIC ACID DEACETYLASE PDAA"/>
    <property type="match status" value="1"/>
</dbReference>
<evidence type="ECO:0000259" key="3">
    <source>
        <dbReference type="PROSITE" id="PS51677"/>
    </source>
</evidence>
<feature type="domain" description="NodB homology" evidence="3">
    <location>
        <begin position="143"/>
        <end position="323"/>
    </location>
</feature>
<comment type="caution">
    <text evidence="4">The sequence shown here is derived from an EMBL/GenBank/DDBJ whole genome shotgun (WGS) entry which is preliminary data.</text>
</comment>
<dbReference type="InterPro" id="IPR002509">
    <property type="entry name" value="NODB_dom"/>
</dbReference>
<sequence>MKAIKAIFAAALTLALVVSMAACTSRNQDNMQSSSVAHSSSAASVAPSTPSTPSTPSAPNSAASHGLASDLGDVASDIRSGVASMVTPTMSTDFDKIGALGGSQIKWGPGVQVDEANRTIAPIGLQEQYGEYSAWFIAPDDCGKFYLTFDEGYENGYTEEILDVLKEKNCSAVFFVTLPYVQSCPELVQRMIDEGHVVGNHTSHHWNPTSKSLDDAAEDIRELHNYVLENFGYEMTLYRPPEGAFSEQTLAMAQSLGYTTCLWSFAYKDYDPNDQRGHDEALAYTEKFIHEGAIYLLHAVSSDNASILGELIDAVRAKGLEVSKWDLPYCPPKS</sequence>
<feature type="signal peptide" evidence="2">
    <location>
        <begin position="1"/>
        <end position="21"/>
    </location>
</feature>
<evidence type="ECO:0000256" key="1">
    <source>
        <dbReference type="SAM" id="MobiDB-lite"/>
    </source>
</evidence>
<proteinExistence type="predicted"/>
<evidence type="ECO:0000313" key="5">
    <source>
        <dbReference type="Proteomes" id="UP000196386"/>
    </source>
</evidence>
<evidence type="ECO:0000256" key="2">
    <source>
        <dbReference type="SAM" id="SignalP"/>
    </source>
</evidence>
<dbReference type="InterPro" id="IPR050248">
    <property type="entry name" value="Polysacc_deacetylase_ArnD"/>
</dbReference>
<dbReference type="SUPFAM" id="SSF88713">
    <property type="entry name" value="Glycoside hydrolase/deacetylase"/>
    <property type="match status" value="1"/>
</dbReference>
<dbReference type="GO" id="GO:0005975">
    <property type="term" value="P:carbohydrate metabolic process"/>
    <property type="evidence" value="ECO:0007669"/>
    <property type="project" value="InterPro"/>
</dbReference>
<dbReference type="EMBL" id="NFKP01000021">
    <property type="protein sequence ID" value="OUP68171.1"/>
    <property type="molecule type" value="Genomic_DNA"/>
</dbReference>
<name>A0A1Y4MUR8_9FIRM</name>
<keyword evidence="2" id="KW-0732">Signal</keyword>
<dbReference type="AlphaFoldDB" id="A0A1Y4MUR8"/>
<dbReference type="PROSITE" id="PS51677">
    <property type="entry name" value="NODB"/>
    <property type="match status" value="1"/>
</dbReference>
<feature type="chain" id="PRO_5038654008" description="NodB homology domain-containing protein" evidence="2">
    <location>
        <begin position="22"/>
        <end position="334"/>
    </location>
</feature>
<accession>A0A1Y4MUR8</accession>
<dbReference type="PANTHER" id="PTHR10587">
    <property type="entry name" value="GLYCOSYL TRANSFERASE-RELATED"/>
    <property type="match status" value="1"/>
</dbReference>
<feature type="region of interest" description="Disordered" evidence="1">
    <location>
        <begin position="31"/>
        <end position="66"/>
    </location>
</feature>
<protein>
    <recommendedName>
        <fullName evidence="3">NodB homology domain-containing protein</fullName>
    </recommendedName>
</protein>
<evidence type="ECO:0000313" key="4">
    <source>
        <dbReference type="EMBL" id="OUP68171.1"/>
    </source>
</evidence>
<gene>
    <name evidence="4" type="ORF">B5F11_14725</name>
</gene>
<dbReference type="Pfam" id="PF01522">
    <property type="entry name" value="Polysacc_deac_1"/>
    <property type="match status" value="1"/>
</dbReference>
<dbReference type="Gene3D" id="3.20.20.370">
    <property type="entry name" value="Glycoside hydrolase/deacetylase"/>
    <property type="match status" value="1"/>
</dbReference>
<dbReference type="Proteomes" id="UP000196386">
    <property type="component" value="Unassembled WGS sequence"/>
</dbReference>
<dbReference type="GO" id="GO:0016810">
    <property type="term" value="F:hydrolase activity, acting on carbon-nitrogen (but not peptide) bonds"/>
    <property type="evidence" value="ECO:0007669"/>
    <property type="project" value="InterPro"/>
</dbReference>
<dbReference type="PROSITE" id="PS51257">
    <property type="entry name" value="PROKAR_LIPOPROTEIN"/>
    <property type="match status" value="1"/>
</dbReference>
<dbReference type="GO" id="GO:0016020">
    <property type="term" value="C:membrane"/>
    <property type="evidence" value="ECO:0007669"/>
    <property type="project" value="TreeGrafter"/>
</dbReference>
<dbReference type="InterPro" id="IPR011330">
    <property type="entry name" value="Glyco_hydro/deAcase_b/a-brl"/>
</dbReference>
<feature type="compositionally biased region" description="Low complexity" evidence="1">
    <location>
        <begin position="33"/>
        <end position="65"/>
    </location>
</feature>